<evidence type="ECO:0000313" key="1">
    <source>
        <dbReference type="EMBL" id="MDR7354154.1"/>
    </source>
</evidence>
<name>A0ABU2B9U2_9CORY</name>
<dbReference type="RefSeq" id="WP_277104279.1">
    <property type="nucleotide sequence ID" value="NZ_BAAAJS010000030.1"/>
</dbReference>
<evidence type="ECO:0000313" key="2">
    <source>
        <dbReference type="Proteomes" id="UP001183619"/>
    </source>
</evidence>
<protein>
    <submittedName>
        <fullName evidence="1">Heat shock protein HslJ</fullName>
    </submittedName>
</protein>
<comment type="caution">
    <text evidence="1">The sequence shown here is derived from an EMBL/GenBank/DDBJ whole genome shotgun (WGS) entry which is preliminary data.</text>
</comment>
<proteinExistence type="predicted"/>
<dbReference type="EMBL" id="JAVDYF010000001">
    <property type="protein sequence ID" value="MDR7354154.1"/>
    <property type="molecule type" value="Genomic_DNA"/>
</dbReference>
<keyword evidence="1" id="KW-0346">Stress response</keyword>
<keyword evidence="2" id="KW-1185">Reference proteome</keyword>
<reference evidence="1 2" key="1">
    <citation type="submission" date="2023-07" db="EMBL/GenBank/DDBJ databases">
        <title>Sequencing the genomes of 1000 actinobacteria strains.</title>
        <authorList>
            <person name="Klenk H.-P."/>
        </authorList>
    </citation>
    <scope>NUCLEOTIDE SEQUENCE [LARGE SCALE GENOMIC DNA]</scope>
    <source>
        <strain evidence="1 2">DSM 44508</strain>
    </source>
</reference>
<accession>A0ABU2B9U2</accession>
<sequence>MAKIIALIASVLSGLAALLIPIIGSDLAEKSGLAGSVARVDKFHVGKPLDVPLPADATVATALQLKEARVGKWVSTQRPNVTYIDFGEYSQGINGDPIAEEFEGSIPEDFQLIGGITGCNVGYGYVWFEGATLRLSKNNFSTLMACGGYDHARRVELMGYLKAKPEVRFDSQGIMYLVRPDGKAAAFRRA</sequence>
<dbReference type="Proteomes" id="UP001183619">
    <property type="component" value="Unassembled WGS sequence"/>
</dbReference>
<organism evidence="1 2">
    <name type="scientific">Corynebacterium felinum</name>
    <dbReference type="NCBI Taxonomy" id="131318"/>
    <lineage>
        <taxon>Bacteria</taxon>
        <taxon>Bacillati</taxon>
        <taxon>Actinomycetota</taxon>
        <taxon>Actinomycetes</taxon>
        <taxon>Mycobacteriales</taxon>
        <taxon>Corynebacteriaceae</taxon>
        <taxon>Corynebacterium</taxon>
    </lineage>
</organism>
<gene>
    <name evidence="1" type="ORF">J2S37_000692</name>
</gene>